<keyword evidence="2" id="KW-1185">Reference proteome</keyword>
<protein>
    <submittedName>
        <fullName evidence="1">Uncharacterized protein</fullName>
    </submittedName>
</protein>
<sequence length="134" mass="14307">MVQSTLPSNGDPSVSQGTDFDAEKLETNYSWGFGSQLQAVSSLGNGEPIMETGASSLSRLKEIATSSAEGFPHEGSTIKPGVDSEVVAHTPTFHGARRAGLVLKFIRHASSDSVDPKITQARYRDGNSLVMVRR</sequence>
<dbReference type="EMBL" id="JACMSC010000017">
    <property type="protein sequence ID" value="KAG6478726.1"/>
    <property type="molecule type" value="Genomic_DNA"/>
</dbReference>
<dbReference type="Proteomes" id="UP000734854">
    <property type="component" value="Unassembled WGS sequence"/>
</dbReference>
<evidence type="ECO:0000313" key="1">
    <source>
        <dbReference type="EMBL" id="KAG6478726.1"/>
    </source>
</evidence>
<dbReference type="AlphaFoldDB" id="A0A8J5F3S9"/>
<reference evidence="1 2" key="1">
    <citation type="submission" date="2020-08" db="EMBL/GenBank/DDBJ databases">
        <title>Plant Genome Project.</title>
        <authorList>
            <person name="Zhang R.-G."/>
        </authorList>
    </citation>
    <scope>NUCLEOTIDE SEQUENCE [LARGE SCALE GENOMIC DNA]</scope>
    <source>
        <tissue evidence="1">Rhizome</tissue>
    </source>
</reference>
<accession>A0A8J5F3S9</accession>
<evidence type="ECO:0000313" key="2">
    <source>
        <dbReference type="Proteomes" id="UP000734854"/>
    </source>
</evidence>
<comment type="caution">
    <text evidence="1">The sequence shown here is derived from an EMBL/GenBank/DDBJ whole genome shotgun (WGS) entry which is preliminary data.</text>
</comment>
<name>A0A8J5F3S9_ZINOF</name>
<proteinExistence type="predicted"/>
<organism evidence="1 2">
    <name type="scientific">Zingiber officinale</name>
    <name type="common">Ginger</name>
    <name type="synonym">Amomum zingiber</name>
    <dbReference type="NCBI Taxonomy" id="94328"/>
    <lineage>
        <taxon>Eukaryota</taxon>
        <taxon>Viridiplantae</taxon>
        <taxon>Streptophyta</taxon>
        <taxon>Embryophyta</taxon>
        <taxon>Tracheophyta</taxon>
        <taxon>Spermatophyta</taxon>
        <taxon>Magnoliopsida</taxon>
        <taxon>Liliopsida</taxon>
        <taxon>Zingiberales</taxon>
        <taxon>Zingiberaceae</taxon>
        <taxon>Zingiber</taxon>
    </lineage>
</organism>
<gene>
    <name evidence="1" type="ORF">ZIOFF_062170</name>
</gene>